<comment type="caution">
    <text evidence="3">The sequence shown here is derived from an EMBL/GenBank/DDBJ whole genome shotgun (WGS) entry which is preliminary data.</text>
</comment>
<feature type="transmembrane region" description="Helical" evidence="1">
    <location>
        <begin position="158"/>
        <end position="177"/>
    </location>
</feature>
<reference evidence="3 4" key="1">
    <citation type="submission" date="2006-02" db="EMBL/GenBank/DDBJ databases">
        <authorList>
            <person name="Pinhassi J."/>
            <person name="Pedros-Alio C."/>
            <person name="Ferriera S."/>
            <person name="Johnson J."/>
            <person name="Kravitz S."/>
            <person name="Halpern A."/>
            <person name="Remington K."/>
            <person name="Beeson K."/>
            <person name="Tran B."/>
            <person name="Rogers Y.-H."/>
            <person name="Friedman R."/>
            <person name="Venter J.C."/>
        </authorList>
    </citation>
    <scope>NUCLEOTIDE SEQUENCE [LARGE SCALE GENOMIC DNA]</scope>
    <source>
        <strain evidence="3 4">MED297</strain>
    </source>
</reference>
<dbReference type="Gene3D" id="3.30.70.270">
    <property type="match status" value="1"/>
</dbReference>
<evidence type="ECO:0000313" key="3">
    <source>
        <dbReference type="EMBL" id="EAR09985.1"/>
    </source>
</evidence>
<feature type="domain" description="EAL" evidence="2">
    <location>
        <begin position="474"/>
        <end position="726"/>
    </location>
</feature>
<dbReference type="STRING" id="314283.MED297_07851"/>
<dbReference type="GO" id="GO:0071111">
    <property type="term" value="F:cyclic-guanylate-specific phosphodiesterase activity"/>
    <property type="evidence" value="ECO:0007669"/>
    <property type="project" value="InterPro"/>
</dbReference>
<protein>
    <submittedName>
        <fullName evidence="3">Disrupted signaling protein (XGGDEF and EAL domains)</fullName>
    </submittedName>
</protein>
<dbReference type="CDD" id="cd01948">
    <property type="entry name" value="EAL"/>
    <property type="match status" value="1"/>
</dbReference>
<evidence type="ECO:0000256" key="1">
    <source>
        <dbReference type="SAM" id="Phobius"/>
    </source>
</evidence>
<keyword evidence="1" id="KW-0472">Membrane</keyword>
<accession>A4BCQ3</accession>
<dbReference type="PROSITE" id="PS50883">
    <property type="entry name" value="EAL"/>
    <property type="match status" value="1"/>
</dbReference>
<dbReference type="InterPro" id="IPR001633">
    <property type="entry name" value="EAL_dom"/>
</dbReference>
<feature type="transmembrane region" description="Helical" evidence="1">
    <location>
        <begin position="24"/>
        <end position="44"/>
    </location>
</feature>
<dbReference type="InterPro" id="IPR050706">
    <property type="entry name" value="Cyclic-di-GMP_PDE-like"/>
</dbReference>
<feature type="transmembrane region" description="Helical" evidence="1">
    <location>
        <begin position="127"/>
        <end position="146"/>
    </location>
</feature>
<dbReference type="PANTHER" id="PTHR33121">
    <property type="entry name" value="CYCLIC DI-GMP PHOSPHODIESTERASE PDEF"/>
    <property type="match status" value="1"/>
</dbReference>
<feature type="transmembrane region" description="Helical" evidence="1">
    <location>
        <begin position="50"/>
        <end position="66"/>
    </location>
</feature>
<gene>
    <name evidence="3" type="ORF">MED297_07851</name>
</gene>
<dbReference type="OrthoDB" id="6324269at2"/>
<dbReference type="SMART" id="SM00052">
    <property type="entry name" value="EAL"/>
    <property type="match status" value="1"/>
</dbReference>
<dbReference type="PANTHER" id="PTHR33121:SF70">
    <property type="entry name" value="SIGNALING PROTEIN YKOW"/>
    <property type="match status" value="1"/>
</dbReference>
<keyword evidence="4" id="KW-1185">Reference proteome</keyword>
<dbReference type="InterPro" id="IPR035919">
    <property type="entry name" value="EAL_sf"/>
</dbReference>
<organism evidence="3 4">
    <name type="scientific">Reinekea blandensis MED297</name>
    <dbReference type="NCBI Taxonomy" id="314283"/>
    <lineage>
        <taxon>Bacteria</taxon>
        <taxon>Pseudomonadati</taxon>
        <taxon>Pseudomonadota</taxon>
        <taxon>Gammaproteobacteria</taxon>
        <taxon>Oceanospirillales</taxon>
        <taxon>Saccharospirillaceae</taxon>
        <taxon>Reinekea</taxon>
    </lineage>
</organism>
<dbReference type="Proteomes" id="UP000005953">
    <property type="component" value="Unassembled WGS sequence"/>
</dbReference>
<proteinExistence type="predicted"/>
<name>A4BCQ3_9GAMM</name>
<dbReference type="InterPro" id="IPR043128">
    <property type="entry name" value="Rev_trsase/Diguanyl_cyclase"/>
</dbReference>
<dbReference type="AlphaFoldDB" id="A4BCQ3"/>
<dbReference type="Pfam" id="PF00563">
    <property type="entry name" value="EAL"/>
    <property type="match status" value="1"/>
</dbReference>
<keyword evidence="1" id="KW-1133">Transmembrane helix</keyword>
<sequence length="736" mass="83627">MSVKSGSSTSSVTPAWREQAMKTILLHGLLLCLLVGALALLWHFLFQAPLFHALMAFAFAGTVLVARRVLMRNVQISVVLFLLLMYLGALAIKLLASPVHLSNLGVIFLYSIPLMAMALHSLALSRWLMYFNLIPFGAIIFGELIAMLDTRNYSNVNFLYLHLTVFVFFNFIVPFAMRGMILDAWRMPEVRQSMNKDRSSRKRLYRMLFEHSTQPYLIVRHAEQRVIDMNEALRRLLPANALSQLQATILNAPVPITRAQRLEFDGRTFIIRGQAIEQSQNHLYVVEDVSHVQRLQRDVDEMNDRFNRQMFLDPHSGLPNRQAFVQAMERLKNTDAPIYLVCVKQEMSEYIAERLGPTEHARKQKTFARDLKARLNAQHVGKLSQHHFGLLVTGLSEAELRQKLTDLYLHLSHAKYDNVENVSLLSKFVFAPIDGQISSMSYLLDQTEKSLVLIQSGEFVVAFRPDTEESRIEQMNIRSQLELAVDRDELSFVLQPKVNAQGELIEFEALMRWEHRDGHVSPASFIPMAEEFGLVTQLTDWLLDAVAEFQSQPLRPGQSIVPVSVNVSARDLERGDLVERVLKALSRHGVQPDCLGIELTETALLGDWDGAMEQLHQLRFWGIRVSVDDFGIGHSSLSRMVDLPVDCLKLDRSFMQGVTSDRRRLMLVRAMVDLCRSLNMQVVAEGVETEAEVTRLSEFDGLLFQGFYFSQPLSRIACRRLLGSAASSSLRFPLDG</sequence>
<evidence type="ECO:0000313" key="4">
    <source>
        <dbReference type="Proteomes" id="UP000005953"/>
    </source>
</evidence>
<evidence type="ECO:0000259" key="2">
    <source>
        <dbReference type="PROSITE" id="PS50883"/>
    </source>
</evidence>
<dbReference type="HOGENOM" id="CLU_000445_70_20_6"/>
<dbReference type="RefSeq" id="WP_008045589.1">
    <property type="nucleotide sequence ID" value="NZ_CH724152.1"/>
</dbReference>
<dbReference type="Gene3D" id="3.20.20.450">
    <property type="entry name" value="EAL domain"/>
    <property type="match status" value="1"/>
</dbReference>
<feature type="transmembrane region" description="Helical" evidence="1">
    <location>
        <begin position="78"/>
        <end position="96"/>
    </location>
</feature>
<dbReference type="SUPFAM" id="SSF141868">
    <property type="entry name" value="EAL domain-like"/>
    <property type="match status" value="1"/>
</dbReference>
<dbReference type="EMBL" id="AAOE01000006">
    <property type="protein sequence ID" value="EAR09985.1"/>
    <property type="molecule type" value="Genomic_DNA"/>
</dbReference>
<keyword evidence="1" id="KW-0812">Transmembrane</keyword>